<evidence type="ECO:0000313" key="3">
    <source>
        <dbReference type="EMBL" id="GMG87475.1"/>
    </source>
</evidence>
<keyword evidence="1" id="KW-0812">Transmembrane</keyword>
<dbReference type="Pfam" id="PF11992">
    <property type="entry name" value="TgpA_N"/>
    <property type="match status" value="1"/>
</dbReference>
<dbReference type="Gene3D" id="3.10.620.30">
    <property type="match status" value="1"/>
</dbReference>
<keyword evidence="4" id="KW-1185">Reference proteome</keyword>
<dbReference type="EMBL" id="BSYJ01000003">
    <property type="protein sequence ID" value="GMG87475.1"/>
    <property type="molecule type" value="Genomic_DNA"/>
</dbReference>
<dbReference type="SMART" id="SM00460">
    <property type="entry name" value="TGc"/>
    <property type="match status" value="1"/>
</dbReference>
<dbReference type="InterPro" id="IPR038765">
    <property type="entry name" value="Papain-like_cys_pep_sf"/>
</dbReference>
<comment type="caution">
    <text evidence="3">The sequence shown here is derived from an EMBL/GenBank/DDBJ whole genome shotgun (WGS) entry which is preliminary data.</text>
</comment>
<evidence type="ECO:0000259" key="2">
    <source>
        <dbReference type="SMART" id="SM00460"/>
    </source>
</evidence>
<feature type="transmembrane region" description="Helical" evidence="1">
    <location>
        <begin position="561"/>
        <end position="582"/>
    </location>
</feature>
<dbReference type="InterPro" id="IPR025403">
    <property type="entry name" value="TgpA-like_C"/>
</dbReference>
<feature type="transmembrane region" description="Helical" evidence="1">
    <location>
        <begin position="168"/>
        <end position="186"/>
    </location>
</feature>
<dbReference type="PANTHER" id="PTHR42736">
    <property type="entry name" value="PROTEIN-GLUTAMINE GAMMA-GLUTAMYLTRANSFERASE"/>
    <property type="match status" value="1"/>
</dbReference>
<protein>
    <submittedName>
        <fullName evidence="3">Protein-glutamine gamma-glutamyltransferase TgpA</fullName>
    </submittedName>
</protein>
<dbReference type="InterPro" id="IPR002931">
    <property type="entry name" value="Transglutaminase-like"/>
</dbReference>
<feature type="transmembrane region" description="Helical" evidence="1">
    <location>
        <begin position="130"/>
        <end position="148"/>
    </location>
</feature>
<dbReference type="InterPro" id="IPR052901">
    <property type="entry name" value="Bact_TGase-like"/>
</dbReference>
<accession>A0ABQ6LZF6</accession>
<evidence type="ECO:0000313" key="4">
    <source>
        <dbReference type="Proteomes" id="UP001224392"/>
    </source>
</evidence>
<feature type="transmembrane region" description="Helical" evidence="1">
    <location>
        <begin position="107"/>
        <end position="124"/>
    </location>
</feature>
<dbReference type="PANTHER" id="PTHR42736:SF1">
    <property type="entry name" value="PROTEIN-GLUTAMINE GAMMA-GLUTAMYLTRANSFERASE"/>
    <property type="match status" value="1"/>
</dbReference>
<name>A0ABQ6LZF6_9GAMM</name>
<dbReference type="SUPFAM" id="SSF54001">
    <property type="entry name" value="Cysteine proteinases"/>
    <property type="match status" value="1"/>
</dbReference>
<dbReference type="InterPro" id="IPR021878">
    <property type="entry name" value="TgpA_N"/>
</dbReference>
<dbReference type="Proteomes" id="UP001224392">
    <property type="component" value="Unassembled WGS sequence"/>
</dbReference>
<gene>
    <name evidence="3" type="primary">tgpA</name>
    <name evidence="3" type="ORF">MNKW57_17960</name>
</gene>
<dbReference type="Pfam" id="PF01841">
    <property type="entry name" value="Transglut_core"/>
    <property type="match status" value="1"/>
</dbReference>
<dbReference type="Pfam" id="PF13559">
    <property type="entry name" value="DUF4129"/>
    <property type="match status" value="1"/>
</dbReference>
<evidence type="ECO:0000256" key="1">
    <source>
        <dbReference type="SAM" id="Phobius"/>
    </source>
</evidence>
<feature type="domain" description="Transglutaminase-like" evidence="2">
    <location>
        <begin position="413"/>
        <end position="484"/>
    </location>
</feature>
<sequence length="676" mass="75591">MTELRSLLPRDTLLWILVVQAAVLLPYALTLPWWVFACWIGVTYWRLQVYLGKWELPGNFVKFVLILGCTAGLILTFKRWYALEPLVTLLAVAFTLKNVELATRRDAFFIVSLAFFVAATHLLFEQGIPQAVYALGCIVLATAALLAMNSPASAAAPRRTLKRAGKMLLQAVPLMLILFIVLPRLGPMWSVPQTGGEASTGLSDSMEPGAFGKLSKSARPAFRVTFADGMAPPAPPERYWRALVFSHFDGRKWTQGHRVDPLLGGKVYWKSRREDIDRSGNARHYQVILEPTRQTWLPALAQPESDTRGVGEKPENLLAYIRPVTKRMAYEVVSWPGSAGIAAGAGLSEVEREINLQLPSRGNERARALAESWRKDGMDAHEVVQAALGEYYQSFVYTLNPPVLGRDSVDGFLFESRAGFCEHFAGSFVYLMRAAGIPARVVTGYLGGEWIEQQNYMIVHDFDAHAWAEVWLPGEGWTRVDPTAAVAPERVLDGLQNALPEEFRAEDFGLIEFSHIGWLNALRIQWDMLNYRWYRSVVSFDADQQEGLLTRLLGEVSGRRIALALGSVFGIALVVLAAWLHLINRGKPAPRPERLYRRFCQRLARAGLPREKGESPRDYALRICRVAPHWGGMVNSITAAYEKAAYFDDSTAEQQLARLLKTFWPASRASVQEATS</sequence>
<feature type="transmembrane region" description="Helical" evidence="1">
    <location>
        <begin position="56"/>
        <end position="77"/>
    </location>
</feature>
<dbReference type="RefSeq" id="WP_285764099.1">
    <property type="nucleotide sequence ID" value="NZ_BSYJ01000003.1"/>
</dbReference>
<keyword evidence="1" id="KW-1133">Transmembrane helix</keyword>
<feature type="transmembrane region" description="Helical" evidence="1">
    <location>
        <begin position="12"/>
        <end position="36"/>
    </location>
</feature>
<reference evidence="3 4" key="1">
    <citation type="submission" date="2023-04" db="EMBL/GenBank/DDBJ databases">
        <title>Marinobulbifer ophiurae gen. nov., sp. Nov., isolate from tissue of brittle star Ophioplocus japonicus.</title>
        <authorList>
            <person name="Kawano K."/>
            <person name="Sawayama S."/>
            <person name="Nakagawa S."/>
        </authorList>
    </citation>
    <scope>NUCLEOTIDE SEQUENCE [LARGE SCALE GENOMIC DNA]</scope>
    <source>
        <strain evidence="3 4">NKW57</strain>
    </source>
</reference>
<organism evidence="3 4">
    <name type="scientific">Biformimicrobium ophioploci</name>
    <dbReference type="NCBI Taxonomy" id="3036711"/>
    <lineage>
        <taxon>Bacteria</taxon>
        <taxon>Pseudomonadati</taxon>
        <taxon>Pseudomonadota</taxon>
        <taxon>Gammaproteobacteria</taxon>
        <taxon>Cellvibrionales</taxon>
        <taxon>Microbulbiferaceae</taxon>
        <taxon>Biformimicrobium</taxon>
    </lineage>
</organism>
<proteinExistence type="predicted"/>
<keyword evidence="1" id="KW-0472">Membrane</keyword>